<name>A0A1Y2C4P5_9FUNG</name>
<dbReference type="EMBL" id="MCGO01000030">
    <property type="protein sequence ID" value="ORY41998.1"/>
    <property type="molecule type" value="Genomic_DNA"/>
</dbReference>
<dbReference type="InterPro" id="IPR000994">
    <property type="entry name" value="Pept_M24"/>
</dbReference>
<dbReference type="InterPro" id="IPR036005">
    <property type="entry name" value="Creatinase/aminopeptidase-like"/>
</dbReference>
<dbReference type="STRING" id="329046.A0A1Y2C4P5"/>
<evidence type="ECO:0000313" key="3">
    <source>
        <dbReference type="EMBL" id="ORY41998.1"/>
    </source>
</evidence>
<feature type="chain" id="PRO_5012417864" description="Peptidase M24 domain-containing protein" evidence="1">
    <location>
        <begin position="18"/>
        <end position="454"/>
    </location>
</feature>
<dbReference type="Pfam" id="PF00557">
    <property type="entry name" value="Peptidase_M24"/>
    <property type="match status" value="1"/>
</dbReference>
<sequence length="454" mass="51499">MSRCLLILLSLVLLALSATSTVYEPLPSLREQQKIASEWVNLRTNVVIPKLLEEHKVEMWILSMREYNEDPVFWGLTNPTSTFSARRRTLYVFYRSLKTGEFKKYEFIDNTEQVWTDLTAILYETNPASIVLNIDEKGNNFADGLHAGEAEALLKKLPWTYWMRVQRQPLLATQFIATRVEGQLEIYKKMMRIVHQVIREGFSTRVITPGKTTPNDVIWFFRDRIQSLNMTTWFQPSVDIQRYNPSTNLVETHSGNTPFEYGDFIWTDFGTTFLGLNTDTQHNGYILHPTETSAPIGLQRGLTHHSNQIQDILLREIKPRLTGNQILATTLAQMRALNISGTVYCHPIGDYGHAAGTLIGMTNLQDGVPVKGDIPVFENMWFSIELQANVEVPEWGGQVVNFRQEEDVYLGGDGGVWWVVGRQSELILVGESSGLGKSGESKIKKGKVSLVKQG</sequence>
<feature type="domain" description="Peptidase M24" evidence="2">
    <location>
        <begin position="186"/>
        <end position="397"/>
    </location>
</feature>
<keyword evidence="4" id="KW-1185">Reference proteome</keyword>
<dbReference type="Proteomes" id="UP000193642">
    <property type="component" value="Unassembled WGS sequence"/>
</dbReference>
<dbReference type="AlphaFoldDB" id="A0A1Y2C4P5"/>
<feature type="signal peptide" evidence="1">
    <location>
        <begin position="1"/>
        <end position="17"/>
    </location>
</feature>
<accession>A0A1Y2C4P5</accession>
<organism evidence="3 4">
    <name type="scientific">Rhizoclosmatium globosum</name>
    <dbReference type="NCBI Taxonomy" id="329046"/>
    <lineage>
        <taxon>Eukaryota</taxon>
        <taxon>Fungi</taxon>
        <taxon>Fungi incertae sedis</taxon>
        <taxon>Chytridiomycota</taxon>
        <taxon>Chytridiomycota incertae sedis</taxon>
        <taxon>Chytridiomycetes</taxon>
        <taxon>Chytridiales</taxon>
        <taxon>Chytriomycetaceae</taxon>
        <taxon>Rhizoclosmatium</taxon>
    </lineage>
</organism>
<evidence type="ECO:0000313" key="4">
    <source>
        <dbReference type="Proteomes" id="UP000193642"/>
    </source>
</evidence>
<dbReference type="SUPFAM" id="SSF55920">
    <property type="entry name" value="Creatinase/aminopeptidase"/>
    <property type="match status" value="1"/>
</dbReference>
<protein>
    <recommendedName>
        <fullName evidence="2">Peptidase M24 domain-containing protein</fullName>
    </recommendedName>
</protein>
<dbReference type="Gene3D" id="3.90.230.10">
    <property type="entry name" value="Creatinase/methionine aminopeptidase superfamily"/>
    <property type="match status" value="1"/>
</dbReference>
<evidence type="ECO:0000256" key="1">
    <source>
        <dbReference type="SAM" id="SignalP"/>
    </source>
</evidence>
<dbReference type="OrthoDB" id="3632757at2759"/>
<gene>
    <name evidence="3" type="ORF">BCR33DRAFT_718631</name>
</gene>
<keyword evidence="1" id="KW-0732">Signal</keyword>
<proteinExistence type="predicted"/>
<evidence type="ECO:0000259" key="2">
    <source>
        <dbReference type="Pfam" id="PF00557"/>
    </source>
</evidence>
<reference evidence="3 4" key="1">
    <citation type="submission" date="2016-07" db="EMBL/GenBank/DDBJ databases">
        <title>Pervasive Adenine N6-methylation of Active Genes in Fungi.</title>
        <authorList>
            <consortium name="DOE Joint Genome Institute"/>
            <person name="Mondo S.J."/>
            <person name="Dannebaum R.O."/>
            <person name="Kuo R.C."/>
            <person name="Labutti K."/>
            <person name="Haridas S."/>
            <person name="Kuo A."/>
            <person name="Salamov A."/>
            <person name="Ahrendt S.R."/>
            <person name="Lipzen A."/>
            <person name="Sullivan W."/>
            <person name="Andreopoulos W.B."/>
            <person name="Clum A."/>
            <person name="Lindquist E."/>
            <person name="Daum C."/>
            <person name="Ramamoorthy G.K."/>
            <person name="Gryganskyi A."/>
            <person name="Culley D."/>
            <person name="Magnuson J.K."/>
            <person name="James T.Y."/>
            <person name="O'Malley M.A."/>
            <person name="Stajich J.E."/>
            <person name="Spatafora J.W."/>
            <person name="Visel A."/>
            <person name="Grigoriev I.V."/>
        </authorList>
    </citation>
    <scope>NUCLEOTIDE SEQUENCE [LARGE SCALE GENOMIC DNA]</scope>
    <source>
        <strain evidence="3 4">JEL800</strain>
    </source>
</reference>
<comment type="caution">
    <text evidence="3">The sequence shown here is derived from an EMBL/GenBank/DDBJ whole genome shotgun (WGS) entry which is preliminary data.</text>
</comment>